<dbReference type="Pfam" id="PF12833">
    <property type="entry name" value="HTH_18"/>
    <property type="match status" value="1"/>
</dbReference>
<dbReference type="GO" id="GO:0043565">
    <property type="term" value="F:sequence-specific DNA binding"/>
    <property type="evidence" value="ECO:0007669"/>
    <property type="project" value="InterPro"/>
</dbReference>
<evidence type="ECO:0000259" key="4">
    <source>
        <dbReference type="PROSITE" id="PS01124"/>
    </source>
</evidence>
<keyword evidence="3" id="KW-0804">Transcription</keyword>
<dbReference type="PROSITE" id="PS01124">
    <property type="entry name" value="HTH_ARAC_FAMILY_2"/>
    <property type="match status" value="1"/>
</dbReference>
<evidence type="ECO:0000313" key="6">
    <source>
        <dbReference type="Proteomes" id="UP000321772"/>
    </source>
</evidence>
<dbReference type="InterPro" id="IPR037923">
    <property type="entry name" value="HTH-like"/>
</dbReference>
<name>A0A5B8TJH0_9LACO</name>
<dbReference type="SUPFAM" id="SSF46689">
    <property type="entry name" value="Homeodomain-like"/>
    <property type="match status" value="1"/>
</dbReference>
<organism evidence="5 6">
    <name type="scientific">Loigolactobacillus coryniformis</name>
    <dbReference type="NCBI Taxonomy" id="1610"/>
    <lineage>
        <taxon>Bacteria</taxon>
        <taxon>Bacillati</taxon>
        <taxon>Bacillota</taxon>
        <taxon>Bacilli</taxon>
        <taxon>Lactobacillales</taxon>
        <taxon>Lactobacillaceae</taxon>
        <taxon>Loigolactobacillus</taxon>
    </lineage>
</organism>
<dbReference type="SUPFAM" id="SSF51215">
    <property type="entry name" value="Regulatory protein AraC"/>
    <property type="match status" value="1"/>
</dbReference>
<dbReference type="InterPro" id="IPR020449">
    <property type="entry name" value="Tscrpt_reg_AraC-type_HTH"/>
</dbReference>
<dbReference type="EMBL" id="CP042392">
    <property type="protein sequence ID" value="QEA54380.1"/>
    <property type="molecule type" value="Genomic_DNA"/>
</dbReference>
<dbReference type="GO" id="GO:0003700">
    <property type="term" value="F:DNA-binding transcription factor activity"/>
    <property type="evidence" value="ECO:0007669"/>
    <property type="project" value="InterPro"/>
</dbReference>
<dbReference type="InterPro" id="IPR009057">
    <property type="entry name" value="Homeodomain-like_sf"/>
</dbReference>
<dbReference type="PRINTS" id="PR00032">
    <property type="entry name" value="HTHARAC"/>
</dbReference>
<dbReference type="PROSITE" id="PS00041">
    <property type="entry name" value="HTH_ARAC_FAMILY_1"/>
    <property type="match status" value="1"/>
</dbReference>
<evidence type="ECO:0000313" key="5">
    <source>
        <dbReference type="EMBL" id="QEA54380.1"/>
    </source>
</evidence>
<dbReference type="AlphaFoldDB" id="A0A5B8TJH0"/>
<proteinExistence type="predicted"/>
<keyword evidence="1" id="KW-0805">Transcription regulation</keyword>
<dbReference type="RefSeq" id="WP_146990927.1">
    <property type="nucleotide sequence ID" value="NZ_CP042392.1"/>
</dbReference>
<dbReference type="InterPro" id="IPR018060">
    <property type="entry name" value="HTH_AraC"/>
</dbReference>
<dbReference type="SMART" id="SM00342">
    <property type="entry name" value="HTH_ARAC"/>
    <property type="match status" value="1"/>
</dbReference>
<evidence type="ECO:0000256" key="3">
    <source>
        <dbReference type="ARBA" id="ARBA00023163"/>
    </source>
</evidence>
<keyword evidence="2" id="KW-0238">DNA-binding</keyword>
<evidence type="ECO:0000256" key="2">
    <source>
        <dbReference type="ARBA" id="ARBA00023125"/>
    </source>
</evidence>
<dbReference type="PANTHER" id="PTHR43280:SF28">
    <property type="entry name" value="HTH-TYPE TRANSCRIPTIONAL ACTIVATOR RHAS"/>
    <property type="match status" value="1"/>
</dbReference>
<dbReference type="Gene3D" id="2.60.120.10">
    <property type="entry name" value="Jelly Rolls"/>
    <property type="match status" value="1"/>
</dbReference>
<dbReference type="PANTHER" id="PTHR43280">
    <property type="entry name" value="ARAC-FAMILY TRANSCRIPTIONAL REGULATOR"/>
    <property type="match status" value="1"/>
</dbReference>
<dbReference type="InterPro" id="IPR018062">
    <property type="entry name" value="HTH_AraC-typ_CS"/>
</dbReference>
<protein>
    <submittedName>
        <fullName evidence="5">Helix-turn-helix domain-containing protein</fullName>
    </submittedName>
</protein>
<evidence type="ECO:0000256" key="1">
    <source>
        <dbReference type="ARBA" id="ARBA00023015"/>
    </source>
</evidence>
<feature type="domain" description="HTH araC/xylS-type" evidence="4">
    <location>
        <begin position="232"/>
        <end position="329"/>
    </location>
</feature>
<accession>A0A5B8TJH0</accession>
<reference evidence="5 6" key="1">
    <citation type="submission" date="2019-06" db="EMBL/GenBank/DDBJ databases">
        <title>Genome analyses of bacteria isolated from kimchi.</title>
        <authorList>
            <person name="Lee S."/>
            <person name="Ahn S."/>
            <person name="Roh S."/>
        </authorList>
    </citation>
    <scope>NUCLEOTIDE SEQUENCE [LARGE SCALE GENOMIC DNA]</scope>
    <source>
        <strain evidence="5 6">CBA3616</strain>
    </source>
</reference>
<dbReference type="Gene3D" id="1.10.10.60">
    <property type="entry name" value="Homeodomain-like"/>
    <property type="match status" value="2"/>
</dbReference>
<sequence>MNTEILELLRQNNYPRDWDKMVPTMHPRIASYFGKEPIYEFFYTLDDSLEVNTHSIAISVQPVNSYIPFHLHDYVEMVIPLLGECTIVTKHGRIQVKQNDIIVIGNRTAHRVEKIDNSCIVINLALKGTAFSLNDFNFMRQAGNIQSISTMLFSLLSYEDLGDSNYSLFKTNHDHKISDTIYDIIQEYYSPDSQTNQIIRFELLTLFSRLIRVASKHIQPVKKSDASSSNLLSLLLYIEAHYATITLEEMAQHFGFNPNYLSAYLKKQTGLTFIKLVHLQRVNVAAEYLTYTNVPIEQISVKVGYENPSYFYKIFRKSLKLSPTEYRHKNQAEKQTL</sequence>
<gene>
    <name evidence="5" type="ORF">FGL77_00555</name>
</gene>
<dbReference type="Proteomes" id="UP000321772">
    <property type="component" value="Chromosome"/>
</dbReference>
<dbReference type="InterPro" id="IPR014710">
    <property type="entry name" value="RmlC-like_jellyroll"/>
</dbReference>